<dbReference type="Gene3D" id="2.40.128.110">
    <property type="entry name" value="Lipid/polyisoprenoid-binding, YceI-like"/>
    <property type="match status" value="1"/>
</dbReference>
<feature type="domain" description="Lipid/polyisoprenoid-binding YceI-like" evidence="1">
    <location>
        <begin position="6"/>
        <end position="170"/>
    </location>
</feature>
<dbReference type="InterPro" id="IPR007372">
    <property type="entry name" value="Lipid/polyisoprenoid-bd_YceI"/>
</dbReference>
<name>A0ABV5F854_9FLAO</name>
<dbReference type="Pfam" id="PF04264">
    <property type="entry name" value="YceI"/>
    <property type="match status" value="1"/>
</dbReference>
<evidence type="ECO:0000259" key="1">
    <source>
        <dbReference type="SMART" id="SM00867"/>
    </source>
</evidence>
<proteinExistence type="predicted"/>
<reference evidence="2 3" key="1">
    <citation type="submission" date="2024-09" db="EMBL/GenBank/DDBJ databases">
        <authorList>
            <person name="Sun Q."/>
            <person name="Mori K."/>
        </authorList>
    </citation>
    <scope>NUCLEOTIDE SEQUENCE [LARGE SCALE GENOMIC DNA]</scope>
    <source>
        <strain evidence="2 3">CECT 8622</strain>
    </source>
</reference>
<dbReference type="SUPFAM" id="SSF101874">
    <property type="entry name" value="YceI-like"/>
    <property type="match status" value="1"/>
</dbReference>
<keyword evidence="3" id="KW-1185">Reference proteome</keyword>
<dbReference type="InterPro" id="IPR036761">
    <property type="entry name" value="TTHA0802/YceI-like_sf"/>
</dbReference>
<dbReference type="PANTHER" id="PTHR34406">
    <property type="entry name" value="PROTEIN YCEI"/>
    <property type="match status" value="1"/>
</dbReference>
<evidence type="ECO:0000313" key="3">
    <source>
        <dbReference type="Proteomes" id="UP001589585"/>
    </source>
</evidence>
<dbReference type="SMART" id="SM00867">
    <property type="entry name" value="YceI"/>
    <property type="match status" value="1"/>
</dbReference>
<protein>
    <submittedName>
        <fullName evidence="2">YceI family protein</fullName>
    </submittedName>
</protein>
<sequence>MENKTKWNVDASHSEVGFKVKHMMISTVKGAFEDFNASVETENEDFKNASFSFTAKVGSINTKNQDRDTHLKSDDFFNAEKYPELTFTSTSYDGNKIVGDLTIKGITKQVTLDMDFNGVAVDPYGQTKAGFEISGKISRKDFGLTWNAVTEAGSIVVSDTIQMAIDLQFIKH</sequence>
<accession>A0ABV5F854</accession>
<comment type="caution">
    <text evidence="2">The sequence shown here is derived from an EMBL/GenBank/DDBJ whole genome shotgun (WGS) entry which is preliminary data.</text>
</comment>
<dbReference type="EMBL" id="JBHMFC010000008">
    <property type="protein sequence ID" value="MFB9055626.1"/>
    <property type="molecule type" value="Genomic_DNA"/>
</dbReference>
<dbReference type="Proteomes" id="UP001589585">
    <property type="component" value="Unassembled WGS sequence"/>
</dbReference>
<dbReference type="RefSeq" id="WP_379859815.1">
    <property type="nucleotide sequence ID" value="NZ_JBHMFC010000008.1"/>
</dbReference>
<evidence type="ECO:0000313" key="2">
    <source>
        <dbReference type="EMBL" id="MFB9055626.1"/>
    </source>
</evidence>
<dbReference type="PANTHER" id="PTHR34406:SF1">
    <property type="entry name" value="PROTEIN YCEI"/>
    <property type="match status" value="1"/>
</dbReference>
<gene>
    <name evidence="2" type="ORF">ACFFU9_02635</name>
</gene>
<organism evidence="2 3">
    <name type="scientific">Mariniflexile ostreae</name>
    <dbReference type="NCBI Taxonomy" id="1520892"/>
    <lineage>
        <taxon>Bacteria</taxon>
        <taxon>Pseudomonadati</taxon>
        <taxon>Bacteroidota</taxon>
        <taxon>Flavobacteriia</taxon>
        <taxon>Flavobacteriales</taxon>
        <taxon>Flavobacteriaceae</taxon>
        <taxon>Mariniflexile</taxon>
    </lineage>
</organism>